<dbReference type="AlphaFoldDB" id="A0A238VF86"/>
<dbReference type="GO" id="GO:0016042">
    <property type="term" value="P:lipid catabolic process"/>
    <property type="evidence" value="ECO:0007669"/>
    <property type="project" value="InterPro"/>
</dbReference>
<dbReference type="Gene3D" id="1.10.260.130">
    <property type="match status" value="1"/>
</dbReference>
<evidence type="ECO:0000313" key="4">
    <source>
        <dbReference type="Proteomes" id="UP000198348"/>
    </source>
</evidence>
<evidence type="ECO:0000256" key="1">
    <source>
        <dbReference type="SAM" id="MobiDB-lite"/>
    </source>
</evidence>
<name>A0A238VF86_9PSEU</name>
<protein>
    <submittedName>
        <fullName evidence="3">Secretory lipase</fullName>
    </submittedName>
</protein>
<dbReference type="SUPFAM" id="SSF53474">
    <property type="entry name" value="alpha/beta-Hydrolases"/>
    <property type="match status" value="1"/>
</dbReference>
<keyword evidence="2" id="KW-0732">Signal</keyword>
<feature type="signal peptide" evidence="2">
    <location>
        <begin position="1"/>
        <end position="38"/>
    </location>
</feature>
<dbReference type="Pfam" id="PF03583">
    <property type="entry name" value="LIP"/>
    <property type="match status" value="1"/>
</dbReference>
<dbReference type="PANTHER" id="PTHR34853:SF1">
    <property type="entry name" value="LIPASE 5"/>
    <property type="match status" value="1"/>
</dbReference>
<organism evidence="3 4">
    <name type="scientific">Haloechinothrix alba</name>
    <dbReference type="NCBI Taxonomy" id="664784"/>
    <lineage>
        <taxon>Bacteria</taxon>
        <taxon>Bacillati</taxon>
        <taxon>Actinomycetota</taxon>
        <taxon>Actinomycetes</taxon>
        <taxon>Pseudonocardiales</taxon>
        <taxon>Pseudonocardiaceae</taxon>
        <taxon>Haloechinothrix</taxon>
    </lineage>
</organism>
<sequence length="425" mass="44861">MRKVESGVGRYGRSFRRAGVVASIAALALVAFTGAASGQESGTVAEEGGGAGLAGPGDDPFYQPPDPLPDAEPGDIIESRPSKAGPPTARELADAWQVQYLSTDAHGEANAVTGTVLVPKDVDPSQAPIVGLAPGTHGPAAECAPSRMIDVGAFYEQNPLNESLRQGYAVAVPDYEGYHEDPRTTYMVGSSMGPATLDVIRAAQRLPDADLSADAPVALRGYSQGGAAAMWAGQMQPDYAPELDLVGIAGGGVPADLVQVSLPLDGTWGFGVLAYGLIGLDNAYPELDLDSYLNEAGHEAFAEMSDGACTVELLTRYAGDRLQDYTHQSPVVQPDWVERIEENKLGEVGVDVPVYLYHASNDDLVAFNQASTLREDYCALGVDVTWRQFDVESPAPHITMINIGDDPVQQFIADRLAGEPARSNC</sequence>
<feature type="region of interest" description="Disordered" evidence="1">
    <location>
        <begin position="39"/>
        <end position="90"/>
    </location>
</feature>
<evidence type="ECO:0000256" key="2">
    <source>
        <dbReference type="SAM" id="SignalP"/>
    </source>
</evidence>
<dbReference type="EMBL" id="FZNW01000002">
    <property type="protein sequence ID" value="SNR33050.1"/>
    <property type="molecule type" value="Genomic_DNA"/>
</dbReference>
<dbReference type="Gene3D" id="3.40.50.1820">
    <property type="entry name" value="alpha/beta hydrolase"/>
    <property type="match status" value="1"/>
</dbReference>
<dbReference type="Proteomes" id="UP000198348">
    <property type="component" value="Unassembled WGS sequence"/>
</dbReference>
<gene>
    <name evidence="3" type="ORF">SAMN06265360_102187</name>
</gene>
<proteinExistence type="predicted"/>
<dbReference type="InterPro" id="IPR029058">
    <property type="entry name" value="AB_hydrolase_fold"/>
</dbReference>
<reference evidence="3 4" key="1">
    <citation type="submission" date="2017-06" db="EMBL/GenBank/DDBJ databases">
        <authorList>
            <person name="Kim H.J."/>
            <person name="Triplett B.A."/>
        </authorList>
    </citation>
    <scope>NUCLEOTIDE SEQUENCE [LARGE SCALE GENOMIC DNA]</scope>
    <source>
        <strain evidence="3 4">DSM 45207</strain>
    </source>
</reference>
<dbReference type="InterPro" id="IPR005152">
    <property type="entry name" value="Lipase_secreted"/>
</dbReference>
<evidence type="ECO:0000313" key="3">
    <source>
        <dbReference type="EMBL" id="SNR33050.1"/>
    </source>
</evidence>
<dbReference type="GO" id="GO:0004806">
    <property type="term" value="F:triacylglycerol lipase activity"/>
    <property type="evidence" value="ECO:0007669"/>
    <property type="project" value="InterPro"/>
</dbReference>
<keyword evidence="4" id="KW-1185">Reference proteome</keyword>
<dbReference type="PIRSF" id="PIRSF029171">
    <property type="entry name" value="Esterase_LipA"/>
    <property type="match status" value="1"/>
</dbReference>
<accession>A0A238VF86</accession>
<dbReference type="PANTHER" id="PTHR34853">
    <property type="match status" value="1"/>
</dbReference>
<feature type="chain" id="PRO_5012918275" evidence="2">
    <location>
        <begin position="39"/>
        <end position="425"/>
    </location>
</feature>